<protein>
    <submittedName>
        <fullName evidence="4">Uncharacterized protein</fullName>
    </submittedName>
</protein>
<dbReference type="EMBL" id="VLTL01000235">
    <property type="protein sequence ID" value="KAA0150143.1"/>
    <property type="molecule type" value="Genomic_DNA"/>
</dbReference>
<name>A0A5A8DWX9_CAFRO</name>
<evidence type="ECO:0000313" key="5">
    <source>
        <dbReference type="Proteomes" id="UP000324907"/>
    </source>
</evidence>
<sequence>MRRPETIKKTILVVPTGAGKTTLYPDVTRKLVHGRDTLMDAIPDVKMIRSFSSWTDLETKVRAHLRIVETV</sequence>
<comment type="caution">
    <text evidence="4">The sequence shown here is derived from an EMBL/GenBank/DDBJ whole genome shotgun (WGS) entry which is preliminary data.</text>
</comment>
<dbReference type="Proteomes" id="UP000324907">
    <property type="component" value="Unassembled WGS sequence"/>
</dbReference>
<evidence type="ECO:0000313" key="3">
    <source>
        <dbReference type="EMBL" id="KAA0168235.1"/>
    </source>
</evidence>
<evidence type="ECO:0000313" key="1">
    <source>
        <dbReference type="EMBL" id="KAA0150143.1"/>
    </source>
</evidence>
<reference evidence="4 5" key="1">
    <citation type="submission" date="2019-07" db="EMBL/GenBank/DDBJ databases">
        <title>Genomes of Cafeteria roenbergensis.</title>
        <authorList>
            <person name="Fischer M.G."/>
            <person name="Hackl T."/>
            <person name="Roman M."/>
        </authorList>
    </citation>
    <scope>NUCLEOTIDE SEQUENCE [LARGE SCALE GENOMIC DNA]</scope>
    <source>
        <strain evidence="4 5">RCC970-E3</strain>
    </source>
</reference>
<evidence type="ECO:0000313" key="2">
    <source>
        <dbReference type="EMBL" id="KAA0160689.1"/>
    </source>
</evidence>
<accession>A0A5A8DWX9</accession>
<organism evidence="4 5">
    <name type="scientific">Cafeteria roenbergensis</name>
    <name type="common">Marine flagellate</name>
    <dbReference type="NCBI Taxonomy" id="33653"/>
    <lineage>
        <taxon>Eukaryota</taxon>
        <taxon>Sar</taxon>
        <taxon>Stramenopiles</taxon>
        <taxon>Bigyra</taxon>
        <taxon>Opalozoa</taxon>
        <taxon>Bicosoecida</taxon>
        <taxon>Cafeteriaceae</taxon>
        <taxon>Cafeteria</taxon>
    </lineage>
</organism>
<dbReference type="EMBL" id="VLTL01000025">
    <property type="protein sequence ID" value="KAA0169174.1"/>
    <property type="molecule type" value="Genomic_DNA"/>
</dbReference>
<dbReference type="AlphaFoldDB" id="A0A5A8DWX9"/>
<evidence type="ECO:0000313" key="4">
    <source>
        <dbReference type="EMBL" id="KAA0169174.1"/>
    </source>
</evidence>
<gene>
    <name evidence="4" type="ORF">FNF28_02300</name>
    <name evidence="3" type="ORF">FNF28_02532</name>
    <name evidence="2" type="ORF">FNF28_05388</name>
    <name evidence="1" type="ORF">FNF28_07286</name>
</gene>
<dbReference type="EMBL" id="VLTL01000029">
    <property type="protein sequence ID" value="KAA0168235.1"/>
    <property type="molecule type" value="Genomic_DNA"/>
</dbReference>
<dbReference type="EMBL" id="VLTL01000107">
    <property type="protein sequence ID" value="KAA0160689.1"/>
    <property type="molecule type" value="Genomic_DNA"/>
</dbReference>
<proteinExistence type="predicted"/>